<dbReference type="FunFam" id="3.40.50.980:FF:000001">
    <property type="entry name" value="Non-ribosomal peptide synthetase"/>
    <property type="match status" value="1"/>
</dbReference>
<gene>
    <name evidence="2" type="ORF">I8J34_24090</name>
</gene>
<dbReference type="InterPro" id="IPR000873">
    <property type="entry name" value="AMP-dep_synth/lig_dom"/>
</dbReference>
<evidence type="ECO:0000313" key="2">
    <source>
        <dbReference type="EMBL" id="MBT0964265.1"/>
    </source>
</evidence>
<dbReference type="Pfam" id="PF00501">
    <property type="entry name" value="AMP-binding"/>
    <property type="match status" value="1"/>
</dbReference>
<dbReference type="GO" id="GO:0044550">
    <property type="term" value="P:secondary metabolite biosynthetic process"/>
    <property type="evidence" value="ECO:0007669"/>
    <property type="project" value="TreeGrafter"/>
</dbReference>
<dbReference type="GO" id="GO:0005829">
    <property type="term" value="C:cytosol"/>
    <property type="evidence" value="ECO:0007669"/>
    <property type="project" value="TreeGrafter"/>
</dbReference>
<dbReference type="NCBIfam" id="TIGR01733">
    <property type="entry name" value="AA-adenyl-dom"/>
    <property type="match status" value="1"/>
</dbReference>
<dbReference type="EMBL" id="JAEKFT010000100">
    <property type="protein sequence ID" value="MBT0964265.1"/>
    <property type="molecule type" value="Genomic_DNA"/>
</dbReference>
<comment type="caution">
    <text evidence="2">The sequence shown here is derived from an EMBL/GenBank/DDBJ whole genome shotgun (WGS) entry which is preliminary data.</text>
</comment>
<dbReference type="InterPro" id="IPR010071">
    <property type="entry name" value="AA_adenyl_dom"/>
</dbReference>
<dbReference type="GO" id="GO:0031177">
    <property type="term" value="F:phosphopantetheine binding"/>
    <property type="evidence" value="ECO:0007669"/>
    <property type="project" value="TreeGrafter"/>
</dbReference>
<proteinExistence type="predicted"/>
<dbReference type="Gene3D" id="2.30.38.10">
    <property type="entry name" value="Luciferase, Domain 3"/>
    <property type="match status" value="1"/>
</dbReference>
<dbReference type="PANTHER" id="PTHR45527:SF1">
    <property type="entry name" value="FATTY ACID SYNTHASE"/>
    <property type="match status" value="1"/>
</dbReference>
<name>A0A944DDL0_DENI1</name>
<sequence length="361" mass="38759">MHTLFEAQALAQPEAVAVIGEAQQLSYAELNERANRLAHRLLEAGVQVGESIALSLPRSVELVVAELAVLKAGGAYVPLDGVLPGERQGMMVADSGARILLSTSACDIPAELSALERIDVDTLDAEFSDENPTIAIEGADRAYVMYTSGSTGTPKGVDIPHRAIARLVINNGYCEFGPEERVALAANPAFDATTLEVWGPLLNGGAIVVIDQQTLLDPPRFADRLKAQHVSILWLTVGLFNQYESQLAHVLPQLHYLIIGGDALDPKVVRRVLKNNPPQHLLNGYGPTESTTFAITHHIEALAEEATSVPLGRPIANTRIYILDAHHQPVPVGVAGELYIGGEGVARGYLNQAELTAERFL</sequence>
<dbReference type="SUPFAM" id="SSF56801">
    <property type="entry name" value="Acetyl-CoA synthetase-like"/>
    <property type="match status" value="1"/>
</dbReference>
<dbReference type="GO" id="GO:0043041">
    <property type="term" value="P:amino acid activation for nonribosomal peptide biosynthetic process"/>
    <property type="evidence" value="ECO:0007669"/>
    <property type="project" value="TreeGrafter"/>
</dbReference>
<dbReference type="RefSeq" id="WP_214364169.1">
    <property type="nucleotide sequence ID" value="NZ_JAEKFT010000100.1"/>
</dbReference>
<dbReference type="PROSITE" id="PS00455">
    <property type="entry name" value="AMP_BINDING"/>
    <property type="match status" value="1"/>
</dbReference>
<dbReference type="AlphaFoldDB" id="A0A944DDL0"/>
<reference evidence="3" key="1">
    <citation type="journal article" date="2022" name="ISME J.">
        <title>Genetic and phylogenetic analysis of dissimilatory iodate-reducing bacteria identifies potential niches across the world's oceans.</title>
        <authorList>
            <person name="Reyes-Umana V."/>
            <person name="Henning Z."/>
            <person name="Lee K."/>
            <person name="Barnum T.P."/>
            <person name="Coates J.D."/>
        </authorList>
    </citation>
    <scope>NUCLEOTIDE SEQUENCE [LARGE SCALE GENOMIC DNA]</scope>
    <source>
        <strain evidence="3">IR12</strain>
    </source>
</reference>
<dbReference type="PANTHER" id="PTHR45527">
    <property type="entry name" value="NONRIBOSOMAL PEPTIDE SYNTHETASE"/>
    <property type="match status" value="1"/>
</dbReference>
<feature type="domain" description="AMP-dependent synthetase/ligase" evidence="1">
    <location>
        <begin position="5"/>
        <end position="350"/>
    </location>
</feature>
<keyword evidence="3" id="KW-1185">Reference proteome</keyword>
<accession>A0A944DDL0</accession>
<organism evidence="2 3">
    <name type="scientific">Denitromonas iodatirespirans</name>
    <dbReference type="NCBI Taxonomy" id="2795389"/>
    <lineage>
        <taxon>Bacteria</taxon>
        <taxon>Pseudomonadati</taxon>
        <taxon>Pseudomonadota</taxon>
        <taxon>Betaproteobacteria</taxon>
        <taxon>Rhodocyclales</taxon>
        <taxon>Zoogloeaceae</taxon>
        <taxon>Denitromonas</taxon>
    </lineage>
</organism>
<evidence type="ECO:0000259" key="1">
    <source>
        <dbReference type="Pfam" id="PF00501"/>
    </source>
</evidence>
<dbReference type="Gene3D" id="3.40.50.980">
    <property type="match status" value="2"/>
</dbReference>
<feature type="non-terminal residue" evidence="2">
    <location>
        <position position="361"/>
    </location>
</feature>
<dbReference type="Proteomes" id="UP000694660">
    <property type="component" value="Unassembled WGS sequence"/>
</dbReference>
<protein>
    <submittedName>
        <fullName evidence="2">Amino acid adenylation domain-containing protein</fullName>
    </submittedName>
</protein>
<dbReference type="InterPro" id="IPR020845">
    <property type="entry name" value="AMP-binding_CS"/>
</dbReference>
<evidence type="ECO:0000313" key="3">
    <source>
        <dbReference type="Proteomes" id="UP000694660"/>
    </source>
</evidence>